<dbReference type="InterPro" id="IPR001810">
    <property type="entry name" value="F-box_dom"/>
</dbReference>
<sequence>MLATILSELSCLDELNCPSIISDTLSSVLPRLPITKLYLKLDTYSPPDPLPVLEAVAGTLRSLTLQDLKFSNQLTLDRFTTKIGSAPICMTALEDLAVVSCVIPLASKLIRLPKLKTLYCEGEGVTLDDGVPSSLKTLVVPAGAKSTEKLTGNRSGGFEPRRVDNICIRWRDSNIHPTDLKLTDTVQHVVSALVVPSKIKHIEILLSWSNIVFRGNLVKLDRLEGLPPEIQSLIIQELEGNRDVLVNSALVCKSWHKLCLPVLFRELIIVVDDLQACSSFLTSSPHLRPYIRKVTVECGGPLDNRDIPEECILKSLLLGFPRLDELLCSSILFATLSSILSQLFITKLYLKEDLYSPRDLLPVLEAVAPTVRSLALQDFDFSGVTDFGIKEGSGSIFMPVLEELAIVSCGNLPLSSKFVRMPNLKTLYCAGEDVSLGDNIPSLLNTLVVADPFVVDNLCIRWCDTDKHDLLGAVEYAVNTFTIPSKIKHIEIMPSYFTTLFSERAELDQLEAYVLGLRRSGSFDRLTITVAEDSNLGNEPIDDRLPNLSNLGLLDMQIGCPSVLYPRCTMTCEDWEWM</sequence>
<evidence type="ECO:0000313" key="2">
    <source>
        <dbReference type="EMBL" id="KDQ33735.1"/>
    </source>
</evidence>
<dbReference type="Pfam" id="PF12937">
    <property type="entry name" value="F-box-like"/>
    <property type="match status" value="1"/>
</dbReference>
<protein>
    <recommendedName>
        <fullName evidence="1">F-box domain-containing protein</fullName>
    </recommendedName>
</protein>
<dbReference type="VEuPathDB" id="FungiDB:PLEOSDRAFT_1099695"/>
<evidence type="ECO:0000313" key="3">
    <source>
        <dbReference type="Proteomes" id="UP000027073"/>
    </source>
</evidence>
<feature type="domain" description="F-box" evidence="1">
    <location>
        <begin position="224"/>
        <end position="267"/>
    </location>
</feature>
<proteinExistence type="predicted"/>
<dbReference type="InParanoid" id="A0A067P3A1"/>
<gene>
    <name evidence="2" type="ORF">PLEOSDRAFT_1099695</name>
</gene>
<dbReference type="SUPFAM" id="SSF81383">
    <property type="entry name" value="F-box domain"/>
    <property type="match status" value="1"/>
</dbReference>
<name>A0A067P3A1_PLEO1</name>
<dbReference type="InterPro" id="IPR036047">
    <property type="entry name" value="F-box-like_dom_sf"/>
</dbReference>
<organism evidence="2 3">
    <name type="scientific">Pleurotus ostreatus (strain PC15)</name>
    <name type="common">Oyster mushroom</name>
    <dbReference type="NCBI Taxonomy" id="1137138"/>
    <lineage>
        <taxon>Eukaryota</taxon>
        <taxon>Fungi</taxon>
        <taxon>Dikarya</taxon>
        <taxon>Basidiomycota</taxon>
        <taxon>Agaricomycotina</taxon>
        <taxon>Agaricomycetes</taxon>
        <taxon>Agaricomycetidae</taxon>
        <taxon>Agaricales</taxon>
        <taxon>Pleurotineae</taxon>
        <taxon>Pleurotaceae</taxon>
        <taxon>Pleurotus</taxon>
    </lineage>
</organism>
<reference evidence="3" key="1">
    <citation type="journal article" date="2014" name="Proc. Natl. Acad. Sci. U.S.A.">
        <title>Extensive sampling of basidiomycete genomes demonstrates inadequacy of the white-rot/brown-rot paradigm for wood decay fungi.</title>
        <authorList>
            <person name="Riley R."/>
            <person name="Salamov A.A."/>
            <person name="Brown D.W."/>
            <person name="Nagy L.G."/>
            <person name="Floudas D."/>
            <person name="Held B.W."/>
            <person name="Levasseur A."/>
            <person name="Lombard V."/>
            <person name="Morin E."/>
            <person name="Otillar R."/>
            <person name="Lindquist E.A."/>
            <person name="Sun H."/>
            <person name="LaButti K.M."/>
            <person name="Schmutz J."/>
            <person name="Jabbour D."/>
            <person name="Luo H."/>
            <person name="Baker S.E."/>
            <person name="Pisabarro A.G."/>
            <person name="Walton J.D."/>
            <person name="Blanchette R.A."/>
            <person name="Henrissat B."/>
            <person name="Martin F."/>
            <person name="Cullen D."/>
            <person name="Hibbett D.S."/>
            <person name="Grigoriev I.V."/>
        </authorList>
    </citation>
    <scope>NUCLEOTIDE SEQUENCE [LARGE SCALE GENOMIC DNA]</scope>
    <source>
        <strain evidence="3">PC15</strain>
    </source>
</reference>
<dbReference type="HOGENOM" id="CLU_471820_0_0_1"/>
<dbReference type="AlphaFoldDB" id="A0A067P3A1"/>
<accession>A0A067P3A1</accession>
<evidence type="ECO:0000259" key="1">
    <source>
        <dbReference type="Pfam" id="PF12937"/>
    </source>
</evidence>
<dbReference type="EMBL" id="KL198004">
    <property type="protein sequence ID" value="KDQ33735.1"/>
    <property type="molecule type" value="Genomic_DNA"/>
</dbReference>
<dbReference type="Proteomes" id="UP000027073">
    <property type="component" value="Unassembled WGS sequence"/>
</dbReference>